<feature type="binding site" evidence="13">
    <location>
        <position position="280"/>
    </location>
    <ligand>
        <name>Mn(2+)</name>
        <dbReference type="ChEBI" id="CHEBI:29035"/>
    </ligand>
</feature>
<dbReference type="GO" id="GO:0051287">
    <property type="term" value="F:NAD binding"/>
    <property type="evidence" value="ECO:0007669"/>
    <property type="project" value="InterPro"/>
</dbReference>
<dbReference type="PANTHER" id="PTHR11822:SF21">
    <property type="entry name" value="ISOCITRATE DEHYDROGENASE [NADP], MITOCHONDRIAL"/>
    <property type="match status" value="1"/>
</dbReference>
<feature type="binding site" evidence="14">
    <location>
        <position position="111"/>
    </location>
    <ligand>
        <name>NADP(+)</name>
        <dbReference type="ChEBI" id="CHEBI:58349"/>
    </ligand>
</feature>
<feature type="binding site" evidence="14">
    <location>
        <position position="356"/>
    </location>
    <ligand>
        <name>NADP(+)</name>
        <dbReference type="ChEBI" id="CHEBI:58349"/>
    </ligand>
</feature>
<keyword evidence="17" id="KW-1185">Reference proteome</keyword>
<evidence type="ECO:0000256" key="9">
    <source>
        <dbReference type="ARBA" id="ARBA00023211"/>
    </source>
</evidence>
<feature type="binding site" evidence="14">
    <location>
        <begin position="104"/>
        <end position="106"/>
    </location>
    <ligand>
        <name>NADP(+)</name>
        <dbReference type="ChEBI" id="CHEBI:58349"/>
    </ligand>
</feature>
<comment type="cofactor">
    <cofactor evidence="1">
        <name>Mn(2+)</name>
        <dbReference type="ChEBI" id="CHEBI:29035"/>
    </cofactor>
</comment>
<gene>
    <name evidence="16" type="ORF">NBR_LOCUS12486</name>
</gene>
<dbReference type="GO" id="GO:0006097">
    <property type="term" value="P:glyoxylate cycle"/>
    <property type="evidence" value="ECO:0007669"/>
    <property type="project" value="UniProtKB-KW"/>
</dbReference>
<evidence type="ECO:0000256" key="4">
    <source>
        <dbReference type="ARBA" id="ARBA00022532"/>
    </source>
</evidence>
<feature type="binding site" evidence="12">
    <location>
        <begin position="123"/>
        <end position="129"/>
    </location>
    <ligand>
        <name>D-threo-isocitrate</name>
        <dbReference type="ChEBI" id="CHEBI:15562"/>
    </ligand>
</feature>
<comment type="catalytic activity">
    <reaction evidence="10">
        <text>D-threo-isocitrate + NADP(+) = 2-oxoglutarate + CO2 + NADPH</text>
        <dbReference type="Rhea" id="RHEA:19629"/>
        <dbReference type="ChEBI" id="CHEBI:15562"/>
        <dbReference type="ChEBI" id="CHEBI:16526"/>
        <dbReference type="ChEBI" id="CHEBI:16810"/>
        <dbReference type="ChEBI" id="CHEBI:57783"/>
        <dbReference type="ChEBI" id="CHEBI:58349"/>
        <dbReference type="EC" id="1.1.1.42"/>
    </reaction>
</comment>
<keyword evidence="5 10" id="KW-0479">Metal-binding</keyword>
<comment type="similarity">
    <text evidence="2 10">Belongs to the isocitrate and isopropylmalate dehydrogenases family.</text>
</comment>
<protein>
    <recommendedName>
        <fullName evidence="10">Isocitrate dehydrogenase [NADP]</fullName>
        <ecNumber evidence="10">1.1.1.42</ecNumber>
    </recommendedName>
</protein>
<dbReference type="GO" id="GO:0000287">
    <property type="term" value="F:magnesium ion binding"/>
    <property type="evidence" value="ECO:0007669"/>
    <property type="project" value="InterPro"/>
</dbReference>
<proteinExistence type="inferred from homology"/>
<evidence type="ECO:0000313" key="16">
    <source>
        <dbReference type="EMBL" id="VDL76075.1"/>
    </source>
</evidence>
<feature type="site" description="Critical for catalysis" evidence="11">
    <location>
        <position position="240"/>
    </location>
</feature>
<dbReference type="NCBIfam" id="TIGR00127">
    <property type="entry name" value="nadp_idh_euk"/>
    <property type="match status" value="1"/>
</dbReference>
<dbReference type="EMBL" id="UYSL01020774">
    <property type="protein sequence ID" value="VDL76075.1"/>
    <property type="molecule type" value="Genomic_DNA"/>
</dbReference>
<feature type="binding site" evidence="14">
    <location>
        <position position="288"/>
    </location>
    <ligand>
        <name>NADP(+)</name>
        <dbReference type="ChEBI" id="CHEBI:58349"/>
    </ligand>
</feature>
<dbReference type="FunFam" id="3.40.718.10:FF:000002">
    <property type="entry name" value="Isocitrate dehydrogenase [NADP]"/>
    <property type="match status" value="1"/>
</dbReference>
<dbReference type="Proteomes" id="UP000271162">
    <property type="component" value="Unassembled WGS sequence"/>
</dbReference>
<dbReference type="GO" id="GO:0006102">
    <property type="term" value="P:isocitrate metabolic process"/>
    <property type="evidence" value="ECO:0007669"/>
    <property type="project" value="InterPro"/>
</dbReference>
<dbReference type="STRING" id="27835.A0A0N4Y8E1"/>
<evidence type="ECO:0000313" key="17">
    <source>
        <dbReference type="Proteomes" id="UP000271162"/>
    </source>
</evidence>
<keyword evidence="7 10" id="KW-0521">NADP</keyword>
<evidence type="ECO:0000256" key="1">
    <source>
        <dbReference type="ARBA" id="ARBA00001936"/>
    </source>
</evidence>
<evidence type="ECO:0000256" key="14">
    <source>
        <dbReference type="PIRSR" id="PIRSR000108-4"/>
    </source>
</evidence>
<name>A0A0N4Y8E1_NIPBR</name>
<dbReference type="AlphaFoldDB" id="A0A0N4Y8E1"/>
<evidence type="ECO:0000256" key="3">
    <source>
        <dbReference type="ARBA" id="ARBA00022435"/>
    </source>
</evidence>
<feature type="binding site" evidence="12">
    <location>
        <position position="161"/>
    </location>
    <ligand>
        <name>D-threo-isocitrate</name>
        <dbReference type="ChEBI" id="CHEBI:15562"/>
    </ligand>
</feature>
<evidence type="ECO:0000259" key="15">
    <source>
        <dbReference type="SMART" id="SM01329"/>
    </source>
</evidence>
<feature type="binding site" evidence="14">
    <location>
        <begin position="338"/>
        <end position="343"/>
    </location>
    <ligand>
        <name>NADP(+)</name>
        <dbReference type="ChEBI" id="CHEBI:58349"/>
    </ligand>
</feature>
<feature type="binding site" evidence="12">
    <location>
        <position position="138"/>
    </location>
    <ligand>
        <name>D-threo-isocitrate</name>
        <dbReference type="ChEBI" id="CHEBI:15562"/>
    </ligand>
</feature>
<dbReference type="InterPro" id="IPR024084">
    <property type="entry name" value="IsoPropMal-DH-like_dom"/>
</dbReference>
<evidence type="ECO:0000256" key="5">
    <source>
        <dbReference type="ARBA" id="ARBA00022723"/>
    </source>
</evidence>
<dbReference type="Pfam" id="PF00180">
    <property type="entry name" value="Iso_dh"/>
    <property type="match status" value="1"/>
</dbReference>
<keyword evidence="8 10" id="KW-0560">Oxidoreductase</keyword>
<accession>A0A0N4Y8E1</accession>
<feature type="binding site" evidence="13">
    <location>
        <position position="303"/>
    </location>
    <ligand>
        <name>Mn(2+)</name>
        <dbReference type="ChEBI" id="CHEBI:29035"/>
    </ligand>
</feature>
<dbReference type="EC" id="1.1.1.42" evidence="10"/>
<organism evidence="18">
    <name type="scientific">Nippostrongylus brasiliensis</name>
    <name type="common">Rat hookworm</name>
    <dbReference type="NCBI Taxonomy" id="27835"/>
    <lineage>
        <taxon>Eukaryota</taxon>
        <taxon>Metazoa</taxon>
        <taxon>Ecdysozoa</taxon>
        <taxon>Nematoda</taxon>
        <taxon>Chromadorea</taxon>
        <taxon>Rhabditida</taxon>
        <taxon>Rhabditina</taxon>
        <taxon>Rhabditomorpha</taxon>
        <taxon>Strongyloidea</taxon>
        <taxon>Heligmosomidae</taxon>
        <taxon>Nippostrongylus</taxon>
    </lineage>
</organism>
<feature type="site" description="Critical for catalysis" evidence="11">
    <location>
        <position position="168"/>
    </location>
</feature>
<dbReference type="WBParaSite" id="NBR_0001248501-mRNA-1">
    <property type="protein sequence ID" value="NBR_0001248501-mRNA-1"/>
    <property type="gene ID" value="NBR_0001248501"/>
</dbReference>
<feature type="binding site" evidence="12">
    <location>
        <position position="106"/>
    </location>
    <ligand>
        <name>D-threo-isocitrate</name>
        <dbReference type="ChEBI" id="CHEBI:15562"/>
    </ligand>
</feature>
<dbReference type="OMA" id="ENYETKW"/>
<dbReference type="InterPro" id="IPR004790">
    <property type="entry name" value="Isocitrate_DH_NADP"/>
</dbReference>
<keyword evidence="4 10" id="KW-0816">Tricarboxylic acid cycle</keyword>
<dbReference type="SMART" id="SM01329">
    <property type="entry name" value="Iso_dh"/>
    <property type="match status" value="1"/>
</dbReference>
<dbReference type="GO" id="GO:0006099">
    <property type="term" value="P:tricarboxylic acid cycle"/>
    <property type="evidence" value="ECO:0007669"/>
    <property type="project" value="UniProtKB-KW"/>
</dbReference>
<evidence type="ECO:0000256" key="10">
    <source>
        <dbReference type="PIRNR" id="PIRNR000108"/>
    </source>
</evidence>
<dbReference type="NCBIfam" id="NF006156">
    <property type="entry name" value="PRK08299.1"/>
    <property type="match status" value="1"/>
</dbReference>
<dbReference type="GO" id="GO:0004450">
    <property type="term" value="F:isocitrate dehydrogenase (NADP+) activity"/>
    <property type="evidence" value="ECO:0007669"/>
    <property type="project" value="UniProtKB-EC"/>
</dbReference>
<dbReference type="SUPFAM" id="SSF53659">
    <property type="entry name" value="Isocitrate/Isopropylmalate dehydrogenase-like"/>
    <property type="match status" value="1"/>
</dbReference>
<reference evidence="16 17" key="2">
    <citation type="submission" date="2018-11" db="EMBL/GenBank/DDBJ databases">
        <authorList>
            <consortium name="Pathogen Informatics"/>
        </authorList>
    </citation>
    <scope>NUCLEOTIDE SEQUENCE [LARGE SCALE GENOMIC DNA]</scope>
</reference>
<evidence type="ECO:0000313" key="18">
    <source>
        <dbReference type="WBParaSite" id="NBR_0001248501-mRNA-1"/>
    </source>
</evidence>
<feature type="domain" description="Isopropylmalate dehydrogenase-like" evidence="15">
    <location>
        <begin position="38"/>
        <end position="430"/>
    </location>
</feature>
<keyword evidence="6 10" id="KW-0460">Magnesium</keyword>
<reference evidence="18" key="1">
    <citation type="submission" date="2017-02" db="UniProtKB">
        <authorList>
            <consortium name="WormBaseParasite"/>
        </authorList>
    </citation>
    <scope>IDENTIFICATION</scope>
</reference>
<dbReference type="PANTHER" id="PTHR11822">
    <property type="entry name" value="NADP-SPECIFIC ISOCITRATE DEHYDROGENASE"/>
    <property type="match status" value="1"/>
</dbReference>
<evidence type="ECO:0000256" key="2">
    <source>
        <dbReference type="ARBA" id="ARBA00007769"/>
    </source>
</evidence>
<evidence type="ECO:0000256" key="7">
    <source>
        <dbReference type="ARBA" id="ARBA00022857"/>
    </source>
</evidence>
<comment type="cofactor">
    <cofactor evidence="10 13">
        <name>Mg(2+)</name>
        <dbReference type="ChEBI" id="CHEBI:18420"/>
    </cofactor>
    <cofactor evidence="10 13">
        <name>Mn(2+)</name>
        <dbReference type="ChEBI" id="CHEBI:29035"/>
    </cofactor>
    <text evidence="10 13">Binds 1 Mg(2+) or Mn(2+) ion per subunit.</text>
</comment>
<dbReference type="GO" id="GO:0006739">
    <property type="term" value="P:NADP+ metabolic process"/>
    <property type="evidence" value="ECO:0007669"/>
    <property type="project" value="TreeGrafter"/>
</dbReference>
<dbReference type="GO" id="GO:0005739">
    <property type="term" value="C:mitochondrion"/>
    <property type="evidence" value="ECO:0007669"/>
    <property type="project" value="TreeGrafter"/>
</dbReference>
<evidence type="ECO:0000256" key="12">
    <source>
        <dbReference type="PIRSR" id="PIRSR000108-2"/>
    </source>
</evidence>
<evidence type="ECO:0000256" key="8">
    <source>
        <dbReference type="ARBA" id="ARBA00023002"/>
    </source>
</evidence>
<dbReference type="InterPro" id="IPR019818">
    <property type="entry name" value="IsoCit/isopropylmalate_DH_CS"/>
</dbReference>
<dbReference type="PROSITE" id="PS00470">
    <property type="entry name" value="IDH_IMDH"/>
    <property type="match status" value="1"/>
</dbReference>
<keyword evidence="3" id="KW-0329">Glyoxylate bypass</keyword>
<evidence type="ECO:0000256" key="11">
    <source>
        <dbReference type="PIRSR" id="PIRSR000108-1"/>
    </source>
</evidence>
<sequence length="439" mass="49489">MQRSARLVLWNVRQLRASTRAIATTTPMRREKIKVANPVVDLDGDEMTRIIWDEIKKKLILPYLDIDIKYFDLGLPHRDETNDEVTHAAAEAIKQYSVGIKCATITPDEARVKEFKLKKMWLSPNGTIRNILGGTVFREPIICKNIPRLVPGWVKPIVIGRHAFGDQYRATDIVIPKGSTLQLVVKGPDGKDETTTVFKYEKSGGVGMAMYNTDESIRGFAHSCFQYALMKKWPLYLSTKNTILKRYDGRFKDIFQEIYEANYENDFKNAGVWYEHRLIDDQVAQCLKSAGGFVWACKNYDGDVQSDIVAQGYGSLGLMTSVLMCPDGKTIEAEAAHGTVTRHYREYQKGNPTSTNPVASIFAWSRGLHHRGVLDKNEKLKTFALTLEQACVETIEEGKMTKDLSICIHGSKKGAEKGMFLVTEDFLSAIDNKLASLMK</sequence>
<evidence type="ECO:0000256" key="13">
    <source>
        <dbReference type="PIRSR" id="PIRSR000108-3"/>
    </source>
</evidence>
<evidence type="ECO:0000256" key="6">
    <source>
        <dbReference type="ARBA" id="ARBA00022842"/>
    </source>
</evidence>
<dbReference type="PIRSF" id="PIRSF000108">
    <property type="entry name" value="IDH_NADP"/>
    <property type="match status" value="1"/>
</dbReference>
<keyword evidence="9 10" id="KW-0464">Manganese</keyword>
<dbReference type="Gene3D" id="3.40.718.10">
    <property type="entry name" value="Isopropylmalate Dehydrogenase"/>
    <property type="match status" value="1"/>
</dbReference>